<keyword evidence="3 5" id="KW-0378">Hydrolase</keyword>
<reference evidence="9 10" key="1">
    <citation type="submission" date="2019-11" db="EMBL/GenBank/DDBJ databases">
        <authorList>
            <person name="Cao P."/>
        </authorList>
    </citation>
    <scope>NUCLEOTIDE SEQUENCE [LARGE SCALE GENOMIC DNA]</scope>
    <source>
        <strain evidence="9 10">NEAU-AAG5</strain>
    </source>
</reference>
<dbReference type="Pfam" id="PF00082">
    <property type="entry name" value="Peptidase_S8"/>
    <property type="match status" value="1"/>
</dbReference>
<protein>
    <submittedName>
        <fullName evidence="9">S8 family serine peptidase</fullName>
    </submittedName>
</protein>
<evidence type="ECO:0000256" key="2">
    <source>
        <dbReference type="ARBA" id="ARBA00022670"/>
    </source>
</evidence>
<keyword evidence="7" id="KW-0472">Membrane</keyword>
<feature type="compositionally biased region" description="Polar residues" evidence="6">
    <location>
        <begin position="539"/>
        <end position="555"/>
    </location>
</feature>
<dbReference type="EMBL" id="WOFH01000012">
    <property type="protein sequence ID" value="MUN40785.1"/>
    <property type="molecule type" value="Genomic_DNA"/>
</dbReference>
<evidence type="ECO:0000259" key="8">
    <source>
        <dbReference type="Pfam" id="PF00082"/>
    </source>
</evidence>
<dbReference type="AlphaFoldDB" id="A0A7K1L9A9"/>
<feature type="region of interest" description="Disordered" evidence="6">
    <location>
        <begin position="1"/>
        <end position="199"/>
    </location>
</feature>
<dbReference type="InterPro" id="IPR000209">
    <property type="entry name" value="Peptidase_S8/S53_dom"/>
</dbReference>
<keyword evidence="2 5" id="KW-0645">Protease</keyword>
<feature type="active site" description="Charge relay system" evidence="5">
    <location>
        <position position="270"/>
    </location>
</feature>
<evidence type="ECO:0000256" key="7">
    <source>
        <dbReference type="SAM" id="Phobius"/>
    </source>
</evidence>
<dbReference type="SUPFAM" id="SSF52743">
    <property type="entry name" value="Subtilisin-like"/>
    <property type="match status" value="1"/>
</dbReference>
<evidence type="ECO:0000256" key="6">
    <source>
        <dbReference type="SAM" id="MobiDB-lite"/>
    </source>
</evidence>
<dbReference type="PANTHER" id="PTHR43806">
    <property type="entry name" value="PEPTIDASE S8"/>
    <property type="match status" value="1"/>
</dbReference>
<feature type="compositionally biased region" description="Basic and acidic residues" evidence="6">
    <location>
        <begin position="97"/>
        <end position="121"/>
    </location>
</feature>
<feature type="compositionally biased region" description="Basic and acidic residues" evidence="6">
    <location>
        <begin position="172"/>
        <end position="199"/>
    </location>
</feature>
<evidence type="ECO:0000256" key="3">
    <source>
        <dbReference type="ARBA" id="ARBA00022801"/>
    </source>
</evidence>
<feature type="active site" description="Charge relay system" evidence="5">
    <location>
        <position position="460"/>
    </location>
</feature>
<sequence length="598" mass="64979">MRHRRRPGKSGRTTPNGRVAGLPAQWRSRAAPSWRTWRSAPAESASDDPHQSSDSAQWSRHQPRRRSVPGRWTRQSAGCRYGRWRSSTGRWGARRHRDVESPARSEQRVGRRARNQGDRTRRSDRRRPVRRWSDGIAAGNGRCRRAGRDTHRTRNADGSRYWPHRRFARAQHPSDRGRGRVERARGGRPEGDRRTDRQRSLRGCQIVHTRTIRSAIALTGVIALVSTHAAPVRAASSVARSEEWWFDAWEIEEKVWPVTRGKGVVVAVVDTGVEARLPDLDGVVLKGTTYNGPGGGDGRKDGDSELGGHGTAMAALIAGQGRGTGMMGIAPESRILPITAGGLAYARSIRYAVDHGAQVINISAVSDGSSCPDDLQRAVEYAAQHDVVIVAGAGNDGFVAESGFYPANCAGVLTAGAVDAYLKIWTKSTPGDNVMIAAPGVTVGSISKRGTFDWDRNGTSQATALTSGVVALMRARYPRMPGRQIVQRILATAKDVGPKGWDKRSGYGAIIPYLALTANVASDAPNPVYSRLPPAQMKGGTNPSPSKQSIRTTATDYRKSGGGGLPWWSLMVMVLGVALIMAGAILVRRRRFRGGREL</sequence>
<dbReference type="InterPro" id="IPR050131">
    <property type="entry name" value="Peptidase_S8_subtilisin-like"/>
</dbReference>
<dbReference type="GO" id="GO:0004252">
    <property type="term" value="F:serine-type endopeptidase activity"/>
    <property type="evidence" value="ECO:0007669"/>
    <property type="project" value="UniProtKB-UniRule"/>
</dbReference>
<comment type="similarity">
    <text evidence="1 5">Belongs to the peptidase S8 family.</text>
</comment>
<dbReference type="GO" id="GO:0006508">
    <property type="term" value="P:proteolysis"/>
    <property type="evidence" value="ECO:0007669"/>
    <property type="project" value="UniProtKB-KW"/>
</dbReference>
<organism evidence="9 10">
    <name type="scientific">Actinomadura litoris</name>
    <dbReference type="NCBI Taxonomy" id="2678616"/>
    <lineage>
        <taxon>Bacteria</taxon>
        <taxon>Bacillati</taxon>
        <taxon>Actinomycetota</taxon>
        <taxon>Actinomycetes</taxon>
        <taxon>Streptosporangiales</taxon>
        <taxon>Thermomonosporaceae</taxon>
        <taxon>Actinomadura</taxon>
    </lineage>
</organism>
<dbReference type="CDD" id="cd00306">
    <property type="entry name" value="Peptidases_S8_S53"/>
    <property type="match status" value="1"/>
</dbReference>
<keyword evidence="7" id="KW-0812">Transmembrane</keyword>
<evidence type="ECO:0000313" key="10">
    <source>
        <dbReference type="Proteomes" id="UP000432015"/>
    </source>
</evidence>
<dbReference type="Proteomes" id="UP000432015">
    <property type="component" value="Unassembled WGS sequence"/>
</dbReference>
<gene>
    <name evidence="9" type="ORF">GNZ18_29890</name>
</gene>
<evidence type="ECO:0000313" key="9">
    <source>
        <dbReference type="EMBL" id="MUN40785.1"/>
    </source>
</evidence>
<proteinExistence type="inferred from homology"/>
<evidence type="ECO:0000256" key="4">
    <source>
        <dbReference type="ARBA" id="ARBA00022825"/>
    </source>
</evidence>
<accession>A0A7K1L9A9</accession>
<keyword evidence="4 5" id="KW-0720">Serine protease</keyword>
<feature type="domain" description="Peptidase S8/S53" evidence="8">
    <location>
        <begin position="261"/>
        <end position="508"/>
    </location>
</feature>
<evidence type="ECO:0000256" key="5">
    <source>
        <dbReference type="PROSITE-ProRule" id="PRU01240"/>
    </source>
</evidence>
<name>A0A7K1L9A9_9ACTN</name>
<feature type="region of interest" description="Disordered" evidence="6">
    <location>
        <begin position="527"/>
        <end position="559"/>
    </location>
</feature>
<comment type="caution">
    <text evidence="9">The sequence shown here is derived from an EMBL/GenBank/DDBJ whole genome shotgun (WGS) entry which is preliminary data.</text>
</comment>
<dbReference type="PROSITE" id="PS51892">
    <property type="entry name" value="SUBTILASE"/>
    <property type="match status" value="1"/>
</dbReference>
<dbReference type="PRINTS" id="PR00723">
    <property type="entry name" value="SUBTILISIN"/>
</dbReference>
<evidence type="ECO:0000256" key="1">
    <source>
        <dbReference type="ARBA" id="ARBA00011073"/>
    </source>
</evidence>
<keyword evidence="7" id="KW-1133">Transmembrane helix</keyword>
<feature type="transmembrane region" description="Helical" evidence="7">
    <location>
        <begin position="567"/>
        <end position="587"/>
    </location>
</feature>
<dbReference type="PANTHER" id="PTHR43806:SF11">
    <property type="entry name" value="CEREVISIN-RELATED"/>
    <property type="match status" value="1"/>
</dbReference>
<dbReference type="InterPro" id="IPR036852">
    <property type="entry name" value="Peptidase_S8/S53_dom_sf"/>
</dbReference>
<dbReference type="Gene3D" id="3.40.50.200">
    <property type="entry name" value="Peptidase S8/S53 domain"/>
    <property type="match status" value="1"/>
</dbReference>
<keyword evidence="10" id="KW-1185">Reference proteome</keyword>
<feature type="compositionally biased region" description="Basic and acidic residues" evidence="6">
    <location>
        <begin position="146"/>
        <end position="157"/>
    </location>
</feature>
<feature type="active site" description="Charge relay system" evidence="5">
    <location>
        <position position="309"/>
    </location>
</feature>
<dbReference type="InterPro" id="IPR015500">
    <property type="entry name" value="Peptidase_S8_subtilisin-rel"/>
</dbReference>